<protein>
    <submittedName>
        <fullName evidence="1">DMT family transporter</fullName>
    </submittedName>
</protein>
<evidence type="ECO:0000313" key="1">
    <source>
        <dbReference type="EMBL" id="WAJ27318.1"/>
    </source>
</evidence>
<dbReference type="Proteomes" id="UP001163223">
    <property type="component" value="Chromosome"/>
</dbReference>
<proteinExistence type="predicted"/>
<evidence type="ECO:0000313" key="2">
    <source>
        <dbReference type="Proteomes" id="UP001163223"/>
    </source>
</evidence>
<name>A0ACD4NKC7_9HYPH</name>
<keyword evidence="2" id="KW-1185">Reference proteome</keyword>
<gene>
    <name evidence="1" type="ORF">OXU80_21070</name>
</gene>
<sequence length="305" mass="32364">MDSRQNLAPGIVLTLLAGVLFAGMDALGKHLTGLVPVLQVVWGRYFFQTLFVSGYLATTSGTSFLKPRRPVLQVLRGFAILAATICMYEALAFVPLADATAVLFFTPILVTLFSVAFLSERIGIHRIAAVLAGFGGMLLILRPGFSDIHPALFLVLIAAIFNATYLLLTRRLSGTEDAAATQFNTTAVGAVVMTLVVLPSWETPSATGFALLAAAGGAGSLGHFILVKAFASAPASLLSPFLYSQVIAAGLLSVLLFGDALRETTLIGTAILILSGLYIWKRENRRILAARAASAPHLETTEETR</sequence>
<organism evidence="1 2">
    <name type="scientific">Antarcticirhabdus aurantiaca</name>
    <dbReference type="NCBI Taxonomy" id="2606717"/>
    <lineage>
        <taxon>Bacteria</taxon>
        <taxon>Pseudomonadati</taxon>
        <taxon>Pseudomonadota</taxon>
        <taxon>Alphaproteobacteria</taxon>
        <taxon>Hyphomicrobiales</taxon>
        <taxon>Aurantimonadaceae</taxon>
        <taxon>Antarcticirhabdus</taxon>
    </lineage>
</organism>
<dbReference type="EMBL" id="CP113520">
    <property type="protein sequence ID" value="WAJ27318.1"/>
    <property type="molecule type" value="Genomic_DNA"/>
</dbReference>
<accession>A0ACD4NKC7</accession>
<reference evidence="1" key="1">
    <citation type="submission" date="2022-11" db="EMBL/GenBank/DDBJ databases">
        <title>beta-Carotene-producing bacterium, Jeongeuplla avenae sp. nov., alleviates the salt stress of Arabidopsis seedlings.</title>
        <authorList>
            <person name="Jiang L."/>
            <person name="Lee J."/>
        </authorList>
    </citation>
    <scope>NUCLEOTIDE SEQUENCE</scope>
    <source>
        <strain evidence="1">DY_R2A_6</strain>
    </source>
</reference>